<reference evidence="4" key="1">
    <citation type="submission" date="2021-01" db="EMBL/GenBank/DDBJ databases">
        <title>A chromosome-scale assembly of European eel, Anguilla anguilla.</title>
        <authorList>
            <person name="Henkel C."/>
            <person name="Jong-Raadsen S.A."/>
            <person name="Dufour S."/>
            <person name="Weltzien F.-A."/>
            <person name="Palstra A.P."/>
            <person name="Pelster B."/>
            <person name="Spaink H.P."/>
            <person name="Van Den Thillart G.E."/>
            <person name="Jansen H."/>
            <person name="Zahm M."/>
            <person name="Klopp C."/>
            <person name="Cedric C."/>
            <person name="Louis A."/>
            <person name="Berthelot C."/>
            <person name="Parey E."/>
            <person name="Roest Crollius H."/>
            <person name="Montfort J."/>
            <person name="Robinson-Rechavi M."/>
            <person name="Bucao C."/>
            <person name="Bouchez O."/>
            <person name="Gislard M."/>
            <person name="Lluch J."/>
            <person name="Milhes M."/>
            <person name="Lampietro C."/>
            <person name="Lopez Roques C."/>
            <person name="Donnadieu C."/>
            <person name="Braasch I."/>
            <person name="Desvignes T."/>
            <person name="Postlethwait J."/>
            <person name="Bobe J."/>
            <person name="Guiguen Y."/>
            <person name="Dirks R."/>
        </authorList>
    </citation>
    <scope>NUCLEOTIDE SEQUENCE</scope>
    <source>
        <strain evidence="4">Tag_6206</strain>
        <tissue evidence="4">Liver</tissue>
    </source>
</reference>
<dbReference type="FunFam" id="2.60.40.10:FF:000205">
    <property type="entry name" value="Cell adhesion associated, oncogene regulated"/>
    <property type="match status" value="1"/>
</dbReference>
<evidence type="ECO:0000259" key="3">
    <source>
        <dbReference type="PROSITE" id="PS50853"/>
    </source>
</evidence>
<evidence type="ECO:0000313" key="4">
    <source>
        <dbReference type="EMBL" id="KAG5837603.1"/>
    </source>
</evidence>
<dbReference type="AlphaFoldDB" id="A0A9D3LZ68"/>
<organism evidence="4 5">
    <name type="scientific">Anguilla anguilla</name>
    <name type="common">European freshwater eel</name>
    <name type="synonym">Muraena anguilla</name>
    <dbReference type="NCBI Taxonomy" id="7936"/>
    <lineage>
        <taxon>Eukaryota</taxon>
        <taxon>Metazoa</taxon>
        <taxon>Chordata</taxon>
        <taxon>Craniata</taxon>
        <taxon>Vertebrata</taxon>
        <taxon>Euteleostomi</taxon>
        <taxon>Actinopterygii</taxon>
        <taxon>Neopterygii</taxon>
        <taxon>Teleostei</taxon>
        <taxon>Anguilliformes</taxon>
        <taxon>Anguillidae</taxon>
        <taxon>Anguilla</taxon>
    </lineage>
</organism>
<dbReference type="InterPro" id="IPR003961">
    <property type="entry name" value="FN3_dom"/>
</dbReference>
<feature type="region of interest" description="Disordered" evidence="2">
    <location>
        <begin position="1"/>
        <end position="34"/>
    </location>
</feature>
<feature type="region of interest" description="Disordered" evidence="2">
    <location>
        <begin position="231"/>
        <end position="260"/>
    </location>
</feature>
<keyword evidence="1" id="KW-1015">Disulfide bond</keyword>
<evidence type="ECO:0000256" key="2">
    <source>
        <dbReference type="SAM" id="MobiDB-lite"/>
    </source>
</evidence>
<dbReference type="Gene3D" id="2.60.40.10">
    <property type="entry name" value="Immunoglobulins"/>
    <property type="match status" value="2"/>
</dbReference>
<evidence type="ECO:0000256" key="1">
    <source>
        <dbReference type="ARBA" id="ARBA00023157"/>
    </source>
</evidence>
<dbReference type="Proteomes" id="UP001044222">
    <property type="component" value="Chromosome 13"/>
</dbReference>
<name>A0A9D3LZ68_ANGAN</name>
<comment type="caution">
    <text evidence="4">The sequence shown here is derived from an EMBL/GenBank/DDBJ whole genome shotgun (WGS) entry which is preliminary data.</text>
</comment>
<dbReference type="Pfam" id="PF00041">
    <property type="entry name" value="fn3"/>
    <property type="match status" value="2"/>
</dbReference>
<dbReference type="PANTHER" id="PTHR44170">
    <property type="entry name" value="PROTEIN SIDEKICK"/>
    <property type="match status" value="1"/>
</dbReference>
<gene>
    <name evidence="4" type="ORF">ANANG_G00241070</name>
</gene>
<accession>A0A9D3LZ68</accession>
<dbReference type="SMART" id="SM00060">
    <property type="entry name" value="FN3"/>
    <property type="match status" value="2"/>
</dbReference>
<dbReference type="SUPFAM" id="SSF49265">
    <property type="entry name" value="Fibronectin type III"/>
    <property type="match status" value="1"/>
</dbReference>
<dbReference type="GO" id="GO:0098609">
    <property type="term" value="P:cell-cell adhesion"/>
    <property type="evidence" value="ECO:0007669"/>
    <property type="project" value="TreeGrafter"/>
</dbReference>
<dbReference type="PROSITE" id="PS50853">
    <property type="entry name" value="FN3"/>
    <property type="match status" value="1"/>
</dbReference>
<dbReference type="InterPro" id="IPR013783">
    <property type="entry name" value="Ig-like_fold"/>
</dbReference>
<dbReference type="CDD" id="cd00063">
    <property type="entry name" value="FN3"/>
    <property type="match status" value="2"/>
</dbReference>
<protein>
    <recommendedName>
        <fullName evidence="3">Fibronectin type-III domain-containing protein</fullName>
    </recommendedName>
</protein>
<feature type="compositionally biased region" description="Pro residues" evidence="2">
    <location>
        <begin position="242"/>
        <end position="252"/>
    </location>
</feature>
<dbReference type="EMBL" id="JAFIRN010000013">
    <property type="protein sequence ID" value="KAG5837603.1"/>
    <property type="molecule type" value="Genomic_DNA"/>
</dbReference>
<dbReference type="PANTHER" id="PTHR44170:SF1">
    <property type="entry name" value="CELL ADHESION MOLECULE-RELATED_DOWN-REGULATED BY ONCOGENES"/>
    <property type="match status" value="1"/>
</dbReference>
<keyword evidence="5" id="KW-1185">Reference proteome</keyword>
<evidence type="ECO:0000313" key="5">
    <source>
        <dbReference type="Proteomes" id="UP001044222"/>
    </source>
</evidence>
<feature type="domain" description="Fibronectin type-III" evidence="3">
    <location>
        <begin position="51"/>
        <end position="149"/>
    </location>
</feature>
<dbReference type="GO" id="GO:0007399">
    <property type="term" value="P:nervous system development"/>
    <property type="evidence" value="ECO:0007669"/>
    <property type="project" value="TreeGrafter"/>
</dbReference>
<proteinExistence type="predicted"/>
<sequence>MLTFRTAKEKSTSPGKNDSKAPFPFPPEKVPESENANTHFGVVMPDRVPEAPDRPTISMATESSVYVTWIPRANGGSPITAFRVEYRRQARNADWAVAADNISPLKLSVEVRTLEPGSTYRFRVVALNTRPVAGPHITSTDAVSDTQIMLRWTYTPSSNNNTPIQGFYIYYRPTDSDNDSDYKRDVVEGNKQWHLIGQLQPETSYDIKMQCFNDGGESEYSNVMICETKARQAPGAPRENPITPPGPYPRPPAQAGGCCT</sequence>
<dbReference type="InterPro" id="IPR036116">
    <property type="entry name" value="FN3_sf"/>
</dbReference>
<feature type="compositionally biased region" description="Basic and acidic residues" evidence="2">
    <location>
        <begin position="1"/>
        <end position="11"/>
    </location>
</feature>